<dbReference type="HAMAP" id="MF_01984">
    <property type="entry name" value="ubiX_pad"/>
    <property type="match status" value="1"/>
</dbReference>
<dbReference type="EC" id="2.5.1.129" evidence="5"/>
<dbReference type="NCBIfam" id="NF004685">
    <property type="entry name" value="PRK06029.1"/>
    <property type="match status" value="1"/>
</dbReference>
<keyword evidence="4 5" id="KW-0808">Transferase</keyword>
<feature type="binding site" evidence="5">
    <location>
        <begin position="10"/>
        <end position="12"/>
    </location>
    <ligand>
        <name>FMN</name>
        <dbReference type="ChEBI" id="CHEBI:58210"/>
    </ligand>
</feature>
<dbReference type="RefSeq" id="WP_068540591.1">
    <property type="nucleotide sequence ID" value="NZ_LSFI01000002.1"/>
</dbReference>
<keyword evidence="1 5" id="KW-0637">Prenyltransferase</keyword>
<dbReference type="Proteomes" id="UP000076964">
    <property type="component" value="Unassembled WGS sequence"/>
</dbReference>
<evidence type="ECO:0000313" key="8">
    <source>
        <dbReference type="Proteomes" id="UP000076964"/>
    </source>
</evidence>
<dbReference type="SUPFAM" id="SSF52507">
    <property type="entry name" value="Homo-oligomeric flavin-containing Cys decarboxylases, HFCD"/>
    <property type="match status" value="1"/>
</dbReference>
<evidence type="ECO:0000256" key="4">
    <source>
        <dbReference type="ARBA" id="ARBA00022679"/>
    </source>
</evidence>
<keyword evidence="8" id="KW-1185">Reference proteome</keyword>
<evidence type="ECO:0000256" key="2">
    <source>
        <dbReference type="ARBA" id="ARBA00022630"/>
    </source>
</evidence>
<feature type="binding site" evidence="5">
    <location>
        <position position="122"/>
    </location>
    <ligand>
        <name>FMN</name>
        <dbReference type="ChEBI" id="CHEBI:58210"/>
    </ligand>
</feature>
<evidence type="ECO:0000256" key="5">
    <source>
        <dbReference type="HAMAP-Rule" id="MF_01984"/>
    </source>
</evidence>
<dbReference type="PANTHER" id="PTHR43374:SF1">
    <property type="entry name" value="FLAVIN PRENYLTRANSFERASE PAD1, MITOCHONDRIAL"/>
    <property type="match status" value="1"/>
</dbReference>
<dbReference type="InterPro" id="IPR036551">
    <property type="entry name" value="Flavin_trans-like"/>
</dbReference>
<organism evidence="7 8">
    <name type="scientific">Thermodesulfatator autotrophicus</name>
    <dbReference type="NCBI Taxonomy" id="1795632"/>
    <lineage>
        <taxon>Bacteria</taxon>
        <taxon>Pseudomonadati</taxon>
        <taxon>Thermodesulfobacteriota</taxon>
        <taxon>Thermodesulfobacteria</taxon>
        <taxon>Thermodesulfobacteriales</taxon>
        <taxon>Thermodesulfatatoraceae</taxon>
        <taxon>Thermodesulfatator</taxon>
    </lineage>
</organism>
<accession>A0A177E9Q2</accession>
<comment type="caution">
    <text evidence="7">The sequence shown here is derived from an EMBL/GenBank/DDBJ whole genome shotgun (WGS) entry which is preliminary data.</text>
</comment>
<name>A0A177E9Q2_9BACT</name>
<evidence type="ECO:0000256" key="3">
    <source>
        <dbReference type="ARBA" id="ARBA00022643"/>
    </source>
</evidence>
<dbReference type="NCBIfam" id="TIGR00421">
    <property type="entry name" value="ubiX_pad"/>
    <property type="match status" value="1"/>
</dbReference>
<comment type="catalytic activity">
    <reaction evidence="5">
        <text>dimethylallyl phosphate + FMNH2 = prenylated FMNH2 + phosphate</text>
        <dbReference type="Rhea" id="RHEA:37743"/>
        <dbReference type="ChEBI" id="CHEBI:43474"/>
        <dbReference type="ChEBI" id="CHEBI:57618"/>
        <dbReference type="ChEBI" id="CHEBI:87467"/>
        <dbReference type="ChEBI" id="CHEBI:88052"/>
        <dbReference type="EC" id="2.5.1.129"/>
    </reaction>
</comment>
<dbReference type="GO" id="GO:0106141">
    <property type="term" value="F:flavin prenyltransferase activity"/>
    <property type="evidence" value="ECO:0007669"/>
    <property type="project" value="UniProtKB-EC"/>
</dbReference>
<dbReference type="InterPro" id="IPR003382">
    <property type="entry name" value="Flavoprotein"/>
</dbReference>
<comment type="caution">
    <text evidence="5">Lacks conserved residue(s) required for the propagation of feature annotation.</text>
</comment>
<dbReference type="Gene3D" id="3.40.50.1950">
    <property type="entry name" value="Flavin prenyltransferase-like"/>
    <property type="match status" value="1"/>
</dbReference>
<dbReference type="GO" id="GO:0016831">
    <property type="term" value="F:carboxy-lyase activity"/>
    <property type="evidence" value="ECO:0007669"/>
    <property type="project" value="TreeGrafter"/>
</dbReference>
<keyword evidence="2 5" id="KW-0285">Flavoprotein</keyword>
<dbReference type="AlphaFoldDB" id="A0A177E9Q2"/>
<comment type="function">
    <text evidence="5">Flavin prenyltransferase that catalyzes the synthesis of the prenylated FMN cofactor (prenyl-FMN) for 4-hydroxy-3-polyprenylbenzoic acid decarboxylase UbiD. The prenyltransferase is metal-independent and links a dimethylallyl moiety from dimethylallyl monophosphate (DMAP) to the flavin N5 and C6 atoms of FMN.</text>
</comment>
<dbReference type="PANTHER" id="PTHR43374">
    <property type="entry name" value="FLAVIN PRENYLTRANSFERASE"/>
    <property type="match status" value="1"/>
</dbReference>
<feature type="binding site" evidence="5">
    <location>
        <position position="36"/>
    </location>
    <ligand>
        <name>FMN</name>
        <dbReference type="ChEBI" id="CHEBI:58210"/>
    </ligand>
</feature>
<sequence length="187" mass="20658">MKKVLVAITGASGSPYAVSFLKLLKQKGVATETIISEAARKVFPLETELNPEKLLNFTERLYSEHEISAPPASGSSNYEAMVVIPCTMGTLAAIAHGLAKNLISRAADVMLKEKRPLILVVRETPFNEIHLKNMLLAASAGATIYPAMPAFYHKPKDIQEMVDFFTQRLAEFLGIEITNLKRWRGLD</sequence>
<proteinExistence type="inferred from homology"/>
<dbReference type="EMBL" id="LSFI01000002">
    <property type="protein sequence ID" value="OAG28663.1"/>
    <property type="molecule type" value="Genomic_DNA"/>
</dbReference>
<feature type="binding site" evidence="5">
    <location>
        <begin position="87"/>
        <end position="90"/>
    </location>
    <ligand>
        <name>FMN</name>
        <dbReference type="ChEBI" id="CHEBI:58210"/>
    </ligand>
</feature>
<feature type="binding site" evidence="5">
    <location>
        <position position="168"/>
    </location>
    <ligand>
        <name>dimethylallyl phosphate</name>
        <dbReference type="ChEBI" id="CHEBI:88052"/>
    </ligand>
</feature>
<comment type="similarity">
    <text evidence="5">Belongs to the UbiX/PAD1 family.</text>
</comment>
<dbReference type="OrthoDB" id="9781577at2"/>
<dbReference type="STRING" id="1795632.TH606_00765"/>
<keyword evidence="3 5" id="KW-0288">FMN</keyword>
<protein>
    <recommendedName>
        <fullName evidence="5">Flavin prenyltransferase UbiX</fullName>
        <ecNumber evidence="5">2.5.1.129</ecNumber>
    </recommendedName>
</protein>
<dbReference type="Pfam" id="PF02441">
    <property type="entry name" value="Flavoprotein"/>
    <property type="match status" value="1"/>
</dbReference>
<gene>
    <name evidence="5" type="primary">ubiX</name>
    <name evidence="7" type="ORF">TH606_00765</name>
</gene>
<reference evidence="7 8" key="1">
    <citation type="submission" date="2016-02" db="EMBL/GenBank/DDBJ databases">
        <title>Draft genome sequence of Thermodesulfatator sp. S606.</title>
        <authorList>
            <person name="Lai Q."/>
            <person name="Cao J."/>
            <person name="Dupont S."/>
            <person name="Shao Z."/>
            <person name="Jebbar M."/>
            <person name="Alain K."/>
        </authorList>
    </citation>
    <scope>NUCLEOTIDE SEQUENCE [LARGE SCALE GENOMIC DNA]</scope>
    <source>
        <strain evidence="7 8">S606</strain>
    </source>
</reference>
<dbReference type="InterPro" id="IPR004507">
    <property type="entry name" value="UbiX-like"/>
</dbReference>
<evidence type="ECO:0000313" key="7">
    <source>
        <dbReference type="EMBL" id="OAG28663.1"/>
    </source>
</evidence>
<feature type="domain" description="Flavoprotein" evidence="6">
    <location>
        <begin position="2"/>
        <end position="164"/>
    </location>
</feature>
<feature type="binding site" evidence="5">
    <location>
        <position position="152"/>
    </location>
    <ligand>
        <name>dimethylallyl phosphate</name>
        <dbReference type="ChEBI" id="CHEBI:88052"/>
    </ligand>
</feature>
<evidence type="ECO:0000259" key="6">
    <source>
        <dbReference type="Pfam" id="PF02441"/>
    </source>
</evidence>
<evidence type="ECO:0000256" key="1">
    <source>
        <dbReference type="ARBA" id="ARBA00022602"/>
    </source>
</evidence>